<protein>
    <recommendedName>
        <fullName evidence="1">BioF2-like acetyltransferase domain-containing protein</fullName>
    </recommendedName>
</protein>
<sequence length="426" mass="48235">MREQELAPGLQWHLGGGALLRERHQGDAVIREDELTSGPRLTPRLDVAAVGSASRLAGMRAEWNSLLDASTAGPFNAWEWLYPWCRRIAPGVRPLVLTARDRLGTLVGLLPLGLEHRWVNGMPVRRLGFLGETHVGSDYLDVVARKGREAEVARAFFNVLQGLRDEWDVLDLTDLREGSTTLGVAREVFGDVRVTERYVCPYETLVPGEPFDAFLKRTGRRDNYLRRRKWLEKQDGYRIERTDAPGQLAGPMTDFFRLHALRWSSDGGSQGIKGAGVEAFHRDATQWLAERGRLRMYTMKVGGQAVASVYGILHGQTFVYFQSGYDPAWRNRSVGLVLVGETFKDAIEMGLTEYDFLRGTETYKSDWVTKQRQTVSLRAHGAGFAGTWFTRSEEWARQTRNAVKGVLSEELVEKVRRFRRRKAAVH</sequence>
<dbReference type="Gene3D" id="3.40.630.30">
    <property type="match status" value="1"/>
</dbReference>
<evidence type="ECO:0000259" key="1">
    <source>
        <dbReference type="Pfam" id="PF13480"/>
    </source>
</evidence>
<evidence type="ECO:0000313" key="2">
    <source>
        <dbReference type="EMBL" id="QAT84433.1"/>
    </source>
</evidence>
<proteinExistence type="predicted"/>
<accession>A0A410RRB1</accession>
<name>A0A410RRB1_CORCK</name>
<gene>
    <name evidence="2" type="ORF">EJ065_2863</name>
</gene>
<feature type="domain" description="BioF2-like acetyltransferase" evidence="1">
    <location>
        <begin position="220"/>
        <end position="365"/>
    </location>
</feature>
<dbReference type="SUPFAM" id="SSF55729">
    <property type="entry name" value="Acyl-CoA N-acyltransferases (Nat)"/>
    <property type="match status" value="1"/>
</dbReference>
<dbReference type="InterPro" id="IPR016181">
    <property type="entry name" value="Acyl_CoA_acyltransferase"/>
</dbReference>
<organism evidence="2 3">
    <name type="scientific">Corallococcus coralloides</name>
    <name type="common">Myxococcus coralloides</name>
    <dbReference type="NCBI Taxonomy" id="184914"/>
    <lineage>
        <taxon>Bacteria</taxon>
        <taxon>Pseudomonadati</taxon>
        <taxon>Myxococcota</taxon>
        <taxon>Myxococcia</taxon>
        <taxon>Myxococcales</taxon>
        <taxon>Cystobacterineae</taxon>
        <taxon>Myxococcaceae</taxon>
        <taxon>Corallococcus</taxon>
    </lineage>
</organism>
<dbReference type="EMBL" id="CP034669">
    <property type="protein sequence ID" value="QAT84433.1"/>
    <property type="molecule type" value="Genomic_DNA"/>
</dbReference>
<dbReference type="AlphaFoldDB" id="A0A410RRB1"/>
<reference evidence="2 3" key="1">
    <citation type="submission" date="2018-12" db="EMBL/GenBank/DDBJ databases">
        <title>Complete Genome Sequence of the Corallopyronin A producing Myxobacterium Corallococcus coralloides B035.</title>
        <authorList>
            <person name="Bouhired S.M."/>
            <person name="Rupp O."/>
            <person name="Blom J."/>
            <person name="Schaeberle T.F."/>
            <person name="Kehraus S."/>
            <person name="Schiefer A."/>
            <person name="Pfarr K."/>
            <person name="Goesmann A."/>
            <person name="Hoerauf A."/>
            <person name="Koenig G.M."/>
        </authorList>
    </citation>
    <scope>NUCLEOTIDE SEQUENCE [LARGE SCALE GENOMIC DNA]</scope>
    <source>
        <strain evidence="2 3">B035</strain>
    </source>
</reference>
<dbReference type="Proteomes" id="UP000288758">
    <property type="component" value="Chromosome"/>
</dbReference>
<evidence type="ECO:0000313" key="3">
    <source>
        <dbReference type="Proteomes" id="UP000288758"/>
    </source>
</evidence>
<dbReference type="Pfam" id="PF13480">
    <property type="entry name" value="Acetyltransf_6"/>
    <property type="match status" value="1"/>
</dbReference>
<dbReference type="InterPro" id="IPR038740">
    <property type="entry name" value="BioF2-like_GNAT_dom"/>
</dbReference>